<evidence type="ECO:0000259" key="1">
    <source>
        <dbReference type="PROSITE" id="PS51175"/>
    </source>
</evidence>
<organism evidence="2 3">
    <name type="scientific">Paenibacillus swuensis</name>
    <dbReference type="NCBI Taxonomy" id="1178515"/>
    <lineage>
        <taxon>Bacteria</taxon>
        <taxon>Bacillati</taxon>
        <taxon>Bacillota</taxon>
        <taxon>Bacilli</taxon>
        <taxon>Bacillales</taxon>
        <taxon>Paenibacillaceae</taxon>
        <taxon>Paenibacillus</taxon>
    </lineage>
</organism>
<keyword evidence="3" id="KW-1185">Reference proteome</keyword>
<dbReference type="PROSITE" id="PS51175">
    <property type="entry name" value="CBM6"/>
    <property type="match status" value="1"/>
</dbReference>
<dbReference type="AlphaFoldDB" id="A0A172TJS6"/>
<reference evidence="2 3" key="1">
    <citation type="submission" date="2015-01" db="EMBL/GenBank/DDBJ databases">
        <title>Paenibacillus swuensis/DY6/whole genome sequencing.</title>
        <authorList>
            <person name="Kim M.K."/>
            <person name="Srinivasan S."/>
            <person name="Lee J.-J."/>
        </authorList>
    </citation>
    <scope>NUCLEOTIDE SEQUENCE [LARGE SCALE GENOMIC DNA]</scope>
    <source>
        <strain evidence="2 3">DY6</strain>
    </source>
</reference>
<dbReference type="Gene3D" id="3.20.20.80">
    <property type="entry name" value="Glycosidases"/>
    <property type="match status" value="1"/>
</dbReference>
<evidence type="ECO:0000313" key="2">
    <source>
        <dbReference type="EMBL" id="ANE47087.1"/>
    </source>
</evidence>
<dbReference type="InterPro" id="IPR005084">
    <property type="entry name" value="CBM6"/>
</dbReference>
<gene>
    <name evidence="2" type="ORF">SY83_13365</name>
</gene>
<protein>
    <recommendedName>
        <fullName evidence="1">CBM6 domain-containing protein</fullName>
    </recommendedName>
</protein>
<sequence length="976" mass="107644">MTRNGIISQKSIATGLALLLLCITLLTGMPGIETVHAASTTIEAEQLDVTVSVGRSNTDIADSLSSGGYLNTTNLNGVDKYVEYKVPVASPGSYTIDLLVRKMKTTGAFQLSIDGVNQGNPVDSYASSTSYETFHLENVTFATAGDKMFRLTIVGKNAAATNYNTGLDAIVLTLIPPISQNFETGTISDLTNPSGANHWTLSGNPNDGSSIITDSSKANSKVLRIFRTNGGTTNLTWHATDTSAKLALDNTVSGKAEVSFNIRQTANGGRKVTRIVDSSGHVAATLYFNNKFGEDINKVYLNRNESYNDSQNAEVNVGVLVPSSYTSNQWIKTTFELDYGAKTYDVTIRDTLTNAVIDQQTDIDFYDPNASNVSAVEFGMYAASYGSMFADDIYVASLGTGGVPSADITTSEVLRLTLQGGQNDQYGQYQPAIPYMDDPIQSNQDLLDENAAEPQYIHNSVVYDNYGGIRTGGTIDTPGGYFRTKMVDGKLWLVTPDGNRYFYKAMTTAMPYSYVPISKTDNIPATWNTAGELKPAYVTEGNLDRYSPVIANYIRRYGETNWESQWYTNTYNRLKSWGFNAIGDWSARSVMKFQTLAPGMPYVRTIRLGDSPVPKIGSSMPQQIPDPFDPLLPQWIKNVIDGYIAENPGQVTDPNLIAYVVGNEMLIDGWADSKPYLVIADILSAPAARLAKQDMVDWLKNRYNDNFTAFNAEWQIANVASFDDVLNTRIYGFDPDIKSATAKGDMKAYIQRFANQLFGVVTDAIKDKDPNHMIWGSRFVVWPEDFVVESAAQYFDVLAFDMYSYSTYRDRFDHFRNLIEATHPDVGFIISEFGMEDMSLPFYITATTYNDMRLFAPLETKEKLGATYAGFVESLADAPYFVGFSYFKYYPTDGMQTSLIQVSDRFDPEIVNPVKNANNRLEAIHDGSITSIAPTVFPAGVLTGLGKVQARIPYDIPASGVYDKIYHGAGLFFPED</sequence>
<feature type="domain" description="CBM6" evidence="1">
    <location>
        <begin position="40"/>
        <end position="173"/>
    </location>
</feature>
<accession>A0A172TJS6</accession>
<dbReference type="EMBL" id="CP011388">
    <property type="protein sequence ID" value="ANE47087.1"/>
    <property type="molecule type" value="Genomic_DNA"/>
</dbReference>
<dbReference type="Proteomes" id="UP000076927">
    <property type="component" value="Chromosome"/>
</dbReference>
<name>A0A172TJS6_9BACL</name>
<dbReference type="Gene3D" id="2.60.120.260">
    <property type="entry name" value="Galactose-binding domain-like"/>
    <property type="match status" value="1"/>
</dbReference>
<proteinExistence type="predicted"/>
<dbReference type="STRING" id="1178515.SY83_13365"/>
<dbReference type="OrthoDB" id="9760450at2"/>
<dbReference type="InterPro" id="IPR017853">
    <property type="entry name" value="GH"/>
</dbReference>
<dbReference type="SUPFAM" id="SSF51445">
    <property type="entry name" value="(Trans)glycosidases"/>
    <property type="match status" value="1"/>
</dbReference>
<evidence type="ECO:0000313" key="3">
    <source>
        <dbReference type="Proteomes" id="UP000076927"/>
    </source>
</evidence>
<dbReference type="GO" id="GO:0030246">
    <property type="term" value="F:carbohydrate binding"/>
    <property type="evidence" value="ECO:0007669"/>
    <property type="project" value="InterPro"/>
</dbReference>
<dbReference type="PATRIC" id="fig|1178515.4.peg.2679"/>
<dbReference type="SUPFAM" id="SSF49785">
    <property type="entry name" value="Galactose-binding domain-like"/>
    <property type="match status" value="1"/>
</dbReference>
<dbReference type="KEGG" id="pswu:SY83_13365"/>
<dbReference type="RefSeq" id="WP_068607251.1">
    <property type="nucleotide sequence ID" value="NZ_CP011388.1"/>
</dbReference>
<dbReference type="InterPro" id="IPR008979">
    <property type="entry name" value="Galactose-bd-like_sf"/>
</dbReference>